<dbReference type="GO" id="GO:0004198">
    <property type="term" value="F:calcium-dependent cysteine-type endopeptidase activity"/>
    <property type="evidence" value="ECO:0007669"/>
    <property type="project" value="InterPro"/>
</dbReference>
<dbReference type="InterPro" id="IPR038765">
    <property type="entry name" value="Papain-like_cys_pep_sf"/>
</dbReference>
<dbReference type="SMART" id="SM00720">
    <property type="entry name" value="calpain_III"/>
    <property type="match status" value="1"/>
</dbReference>
<dbReference type="SUPFAM" id="SSF49758">
    <property type="entry name" value="Calpain large subunit, middle domain (domain III)"/>
    <property type="match status" value="1"/>
</dbReference>
<comment type="similarity">
    <text evidence="1">Belongs to the peptidase C2 family.</text>
</comment>
<dbReference type="PROSITE" id="PS50203">
    <property type="entry name" value="CALPAIN_CAT"/>
    <property type="match status" value="1"/>
</dbReference>
<evidence type="ECO:0000259" key="8">
    <source>
        <dbReference type="PROSITE" id="PS50203"/>
    </source>
</evidence>
<protein>
    <submittedName>
        <fullName evidence="11">Calpain-9</fullName>
    </submittedName>
</protein>
<dbReference type="InterPro" id="IPR022683">
    <property type="entry name" value="Calpain_III"/>
</dbReference>
<keyword evidence="10" id="KW-1185">Reference proteome</keyword>
<evidence type="ECO:0000313" key="11">
    <source>
        <dbReference type="RefSeq" id="XP_029639045.1"/>
    </source>
</evidence>
<dbReference type="InterPro" id="IPR002048">
    <property type="entry name" value="EF_hand_dom"/>
</dbReference>
<dbReference type="InterPro" id="IPR036213">
    <property type="entry name" value="Calpain_III_sf"/>
</dbReference>
<dbReference type="KEGG" id="osn:115214124"/>
<sequence>MSCCGSKKAAKGVFEPGQDVMQRGITYETIKEECLAKEKLFVDSSFPPCLTSLYLKGSVPNKSKIKFLRPKDIVKKGQRPVFVEKGINYKDLDQGDIGNCWFVVSVSSVVAHQKKLVQKIIPSGQSFDEDYIGAFHFNFWHYGKWTEVIVDDYLPTVNGHLIYGKNREQPSEFWSPLLEKAYAKLQGCYQALNGGKIQSALTDLTGGISEYYDLGEKMKIAPNLYDLLLNVRKMNTLIGAAIHRKNEMLPLKETKRENGLYEGHAYTITKVAQVELNKKVHNLLRLRNPWGKGEWNGPWSDTSFEMRNLPADKKLELEVVNAEDGEFWIPFDEFVSNFDEIAFCHIQPDAVVGEIEDNKDRENWFVTTYHDAWIKDQTAGGCGNSGYEDQYWKNPQILAVLSQKDKDSDKCTMIVSLMEEEKHGKGNKIAINFDVYKLHYPVNAKLTRYNVRKQATKQQRSEDVYRFDREVTYHYQLPIGYYVIIPSTYNPGEEAKFLLRIFTKQKISSSTDMINEGTVEEPEFEAIYNAHANSENIMAAREIKQFLTHIFFREYKQRISFNLETSRNLLMLFDKTKSGHVTMPQMKEGWEKVKEYAKVFMETDTDNSGFLEIDELSQLLKKLGYEDAESLLKILKLKFGGLQNVFTFIDFIQIICKLTLILETFKEHKASSFGTKEVAEFSLEELIESCLIY</sequence>
<dbReference type="SMART" id="SM00054">
    <property type="entry name" value="EFh"/>
    <property type="match status" value="2"/>
</dbReference>
<dbReference type="InterPro" id="IPR001300">
    <property type="entry name" value="Peptidase_C2_calpain_cat"/>
</dbReference>
<feature type="domain" description="EF-hand" evidence="9">
    <location>
        <begin position="591"/>
        <end position="626"/>
    </location>
</feature>
<proteinExistence type="inferred from homology"/>
<reference evidence="11" key="1">
    <citation type="submission" date="2025-08" db="UniProtKB">
        <authorList>
            <consortium name="RefSeq"/>
        </authorList>
    </citation>
    <scope>IDENTIFICATION</scope>
</reference>
<evidence type="ECO:0000256" key="7">
    <source>
        <dbReference type="PROSITE-ProRule" id="PRU00239"/>
    </source>
</evidence>
<dbReference type="PROSITE" id="PS50222">
    <property type="entry name" value="EF_HAND_2"/>
    <property type="match status" value="1"/>
</dbReference>
<feature type="active site" evidence="6 7">
    <location>
        <position position="100"/>
    </location>
</feature>
<dbReference type="RefSeq" id="XP_029639045.1">
    <property type="nucleotide sequence ID" value="XM_029783185.2"/>
</dbReference>
<dbReference type="AlphaFoldDB" id="A0A6P7SL98"/>
<dbReference type="PROSITE" id="PS00018">
    <property type="entry name" value="EF_HAND_1"/>
    <property type="match status" value="1"/>
</dbReference>
<dbReference type="FunFam" id="3.90.70.10:FF:000114">
    <property type="entry name" value="Calpain a"/>
    <property type="match status" value="1"/>
</dbReference>
<keyword evidence="3 7" id="KW-0378">Hydrolase</keyword>
<dbReference type="GO" id="GO:0006508">
    <property type="term" value="P:proteolysis"/>
    <property type="evidence" value="ECO:0007669"/>
    <property type="project" value="UniProtKB-KW"/>
</dbReference>
<dbReference type="Gene3D" id="2.60.120.380">
    <property type="match status" value="1"/>
</dbReference>
<feature type="domain" description="Calpain catalytic" evidence="8">
    <location>
        <begin position="40"/>
        <end position="347"/>
    </location>
</feature>
<keyword evidence="4 7" id="KW-0788">Thiol protease</keyword>
<dbReference type="PANTHER" id="PTHR10183:SF379">
    <property type="entry name" value="CALPAIN-5"/>
    <property type="match status" value="1"/>
</dbReference>
<evidence type="ECO:0000313" key="10">
    <source>
        <dbReference type="Proteomes" id="UP000515154"/>
    </source>
</evidence>
<evidence type="ECO:0000256" key="5">
    <source>
        <dbReference type="ARBA" id="ARBA00022837"/>
    </source>
</evidence>
<dbReference type="Pfam" id="PF01067">
    <property type="entry name" value="Calpain_III"/>
    <property type="match status" value="1"/>
</dbReference>
<gene>
    <name evidence="11" type="primary">LOC115214124</name>
</gene>
<evidence type="ECO:0000256" key="3">
    <source>
        <dbReference type="ARBA" id="ARBA00022801"/>
    </source>
</evidence>
<dbReference type="InterPro" id="IPR018247">
    <property type="entry name" value="EF_Hand_1_Ca_BS"/>
</dbReference>
<feature type="active site" evidence="6 7">
    <location>
        <position position="264"/>
    </location>
</feature>
<dbReference type="InterPro" id="IPR022684">
    <property type="entry name" value="Calpain_cysteine_protease"/>
</dbReference>
<dbReference type="InterPro" id="IPR022682">
    <property type="entry name" value="Calpain_domain_III"/>
</dbReference>
<dbReference type="PRINTS" id="PR00704">
    <property type="entry name" value="CALPAIN"/>
</dbReference>
<name>A0A6P7SL98_9MOLL</name>
<dbReference type="InterPro" id="IPR011992">
    <property type="entry name" value="EF-hand-dom_pair"/>
</dbReference>
<evidence type="ECO:0000256" key="6">
    <source>
        <dbReference type="PIRSR" id="PIRSR622684-1"/>
    </source>
</evidence>
<evidence type="ECO:0000256" key="1">
    <source>
        <dbReference type="ARBA" id="ARBA00007623"/>
    </source>
</evidence>
<dbReference type="GO" id="GO:0005737">
    <property type="term" value="C:cytoplasm"/>
    <property type="evidence" value="ECO:0007669"/>
    <property type="project" value="TreeGrafter"/>
</dbReference>
<evidence type="ECO:0000259" key="9">
    <source>
        <dbReference type="PROSITE" id="PS50222"/>
    </source>
</evidence>
<dbReference type="SMART" id="SM00230">
    <property type="entry name" value="CysPc"/>
    <property type="match status" value="1"/>
</dbReference>
<organism evidence="10 11">
    <name type="scientific">Octopus sinensis</name>
    <name type="common">East Asian common octopus</name>
    <dbReference type="NCBI Taxonomy" id="2607531"/>
    <lineage>
        <taxon>Eukaryota</taxon>
        <taxon>Metazoa</taxon>
        <taxon>Spiralia</taxon>
        <taxon>Lophotrochozoa</taxon>
        <taxon>Mollusca</taxon>
        <taxon>Cephalopoda</taxon>
        <taxon>Coleoidea</taxon>
        <taxon>Octopodiformes</taxon>
        <taxon>Octopoda</taxon>
        <taxon>Incirrata</taxon>
        <taxon>Octopodidae</taxon>
        <taxon>Octopus</taxon>
    </lineage>
</organism>
<dbReference type="Gene3D" id="1.10.238.10">
    <property type="entry name" value="EF-hand"/>
    <property type="match status" value="1"/>
</dbReference>
<feature type="active site" evidence="6 7">
    <location>
        <position position="288"/>
    </location>
</feature>
<dbReference type="Pfam" id="PF00648">
    <property type="entry name" value="Peptidase_C2"/>
    <property type="match status" value="1"/>
</dbReference>
<dbReference type="SUPFAM" id="SSF47473">
    <property type="entry name" value="EF-hand"/>
    <property type="match status" value="1"/>
</dbReference>
<dbReference type="Gene3D" id="3.90.70.10">
    <property type="entry name" value="Cysteine proteinases"/>
    <property type="match status" value="1"/>
</dbReference>
<keyword evidence="2 7" id="KW-0645">Protease</keyword>
<dbReference type="GO" id="GO:0005509">
    <property type="term" value="F:calcium ion binding"/>
    <property type="evidence" value="ECO:0007669"/>
    <property type="project" value="InterPro"/>
</dbReference>
<evidence type="ECO:0000256" key="4">
    <source>
        <dbReference type="ARBA" id="ARBA00022807"/>
    </source>
</evidence>
<keyword evidence="5" id="KW-0106">Calcium</keyword>
<evidence type="ECO:0000256" key="2">
    <source>
        <dbReference type="ARBA" id="ARBA00022670"/>
    </source>
</evidence>
<accession>A0A6P7SL98</accession>
<dbReference type="PANTHER" id="PTHR10183">
    <property type="entry name" value="CALPAIN"/>
    <property type="match status" value="1"/>
</dbReference>
<dbReference type="SUPFAM" id="SSF54001">
    <property type="entry name" value="Cysteine proteinases"/>
    <property type="match status" value="1"/>
</dbReference>
<dbReference type="CDD" id="cd00044">
    <property type="entry name" value="CysPc"/>
    <property type="match status" value="1"/>
</dbReference>
<dbReference type="Proteomes" id="UP000515154">
    <property type="component" value="Linkage group LG7"/>
</dbReference>